<evidence type="ECO:0000313" key="1">
    <source>
        <dbReference type="EMBL" id="PNX87925.1"/>
    </source>
</evidence>
<reference evidence="1 2" key="1">
    <citation type="journal article" date="2014" name="Am. J. Bot.">
        <title>Genome assembly and annotation for red clover (Trifolium pratense; Fabaceae).</title>
        <authorList>
            <person name="Istvanek J."/>
            <person name="Jaros M."/>
            <person name="Krenek A."/>
            <person name="Repkova J."/>
        </authorList>
    </citation>
    <scope>NUCLEOTIDE SEQUENCE [LARGE SCALE GENOMIC DNA]</scope>
    <source>
        <strain evidence="2">cv. Tatra</strain>
        <tissue evidence="1">Young leaves</tissue>
    </source>
</reference>
<accession>A0A2K3MAW4</accession>
<feature type="non-terminal residue" evidence="1">
    <location>
        <position position="1"/>
    </location>
</feature>
<protein>
    <submittedName>
        <fullName evidence="1">Uncharacterized protein</fullName>
    </submittedName>
</protein>
<name>A0A2K3MAW4_TRIPR</name>
<proteinExistence type="predicted"/>
<evidence type="ECO:0000313" key="2">
    <source>
        <dbReference type="Proteomes" id="UP000236291"/>
    </source>
</evidence>
<dbReference type="AlphaFoldDB" id="A0A2K3MAW4"/>
<sequence>GENRLISHFEAFHQTTYLLIAKFETSEHSISQSKMYPSQYLCSWKPADLSDYVTCWLIAGDNGNDGSGNHEFIIDEEAKLRCRLITSAVIFNPPLLPFHV</sequence>
<gene>
    <name evidence="1" type="ORF">L195_g044025</name>
</gene>
<organism evidence="1 2">
    <name type="scientific">Trifolium pratense</name>
    <name type="common">Red clover</name>
    <dbReference type="NCBI Taxonomy" id="57577"/>
    <lineage>
        <taxon>Eukaryota</taxon>
        <taxon>Viridiplantae</taxon>
        <taxon>Streptophyta</taxon>
        <taxon>Embryophyta</taxon>
        <taxon>Tracheophyta</taxon>
        <taxon>Spermatophyta</taxon>
        <taxon>Magnoliopsida</taxon>
        <taxon>eudicotyledons</taxon>
        <taxon>Gunneridae</taxon>
        <taxon>Pentapetalae</taxon>
        <taxon>rosids</taxon>
        <taxon>fabids</taxon>
        <taxon>Fabales</taxon>
        <taxon>Fabaceae</taxon>
        <taxon>Papilionoideae</taxon>
        <taxon>50 kb inversion clade</taxon>
        <taxon>NPAAA clade</taxon>
        <taxon>Hologalegina</taxon>
        <taxon>IRL clade</taxon>
        <taxon>Trifolieae</taxon>
        <taxon>Trifolium</taxon>
    </lineage>
</organism>
<comment type="caution">
    <text evidence="1">The sequence shown here is derived from an EMBL/GenBank/DDBJ whole genome shotgun (WGS) entry which is preliminary data.</text>
</comment>
<dbReference type="EMBL" id="ASHM01055150">
    <property type="protein sequence ID" value="PNX87925.1"/>
    <property type="molecule type" value="Genomic_DNA"/>
</dbReference>
<reference evidence="1 2" key="2">
    <citation type="journal article" date="2017" name="Front. Plant Sci.">
        <title>Gene Classification and Mining of Molecular Markers Useful in Red Clover (Trifolium pratense) Breeding.</title>
        <authorList>
            <person name="Istvanek J."/>
            <person name="Dluhosova J."/>
            <person name="Dluhos P."/>
            <person name="Patkova L."/>
            <person name="Nedelnik J."/>
            <person name="Repkova J."/>
        </authorList>
    </citation>
    <scope>NUCLEOTIDE SEQUENCE [LARGE SCALE GENOMIC DNA]</scope>
    <source>
        <strain evidence="2">cv. Tatra</strain>
        <tissue evidence="1">Young leaves</tissue>
    </source>
</reference>
<dbReference type="Proteomes" id="UP000236291">
    <property type="component" value="Unassembled WGS sequence"/>
</dbReference>